<sequence length="69" mass="7977">MMNVELKLEKRKEKEKEKTHFVSGFVDGMRNEGLGWGVVQGWVNPLMGRLVALENVRCFSFVQNNRCCC</sequence>
<dbReference type="EnsemblPlants" id="MELO3C027646.2.1">
    <property type="protein sequence ID" value="MELO3C027646.2.1"/>
    <property type="gene ID" value="MELO3C027646.2"/>
</dbReference>
<accession>A0A9I9E1C2</accession>
<name>A0A9I9E1C2_CUCME</name>
<dbReference type="AlphaFoldDB" id="A0A9I9E1C2"/>
<evidence type="ECO:0000313" key="1">
    <source>
        <dbReference type="EnsemblPlants" id="MELO3C027646.2.1"/>
    </source>
</evidence>
<proteinExistence type="predicted"/>
<protein>
    <submittedName>
        <fullName evidence="1">Uncharacterized protein</fullName>
    </submittedName>
</protein>
<organism evidence="1">
    <name type="scientific">Cucumis melo</name>
    <name type="common">Muskmelon</name>
    <dbReference type="NCBI Taxonomy" id="3656"/>
    <lineage>
        <taxon>Eukaryota</taxon>
        <taxon>Viridiplantae</taxon>
        <taxon>Streptophyta</taxon>
        <taxon>Embryophyta</taxon>
        <taxon>Tracheophyta</taxon>
        <taxon>Spermatophyta</taxon>
        <taxon>Magnoliopsida</taxon>
        <taxon>eudicotyledons</taxon>
        <taxon>Gunneridae</taxon>
        <taxon>Pentapetalae</taxon>
        <taxon>rosids</taxon>
        <taxon>fabids</taxon>
        <taxon>Cucurbitales</taxon>
        <taxon>Cucurbitaceae</taxon>
        <taxon>Benincaseae</taxon>
        <taxon>Cucumis</taxon>
    </lineage>
</organism>
<dbReference type="Gramene" id="MELO3C027646.2.1">
    <property type="protein sequence ID" value="MELO3C027646.2.1"/>
    <property type="gene ID" value="MELO3C027646.2"/>
</dbReference>
<reference evidence="1" key="1">
    <citation type="submission" date="2023-03" db="UniProtKB">
        <authorList>
            <consortium name="EnsemblPlants"/>
        </authorList>
    </citation>
    <scope>IDENTIFICATION</scope>
</reference>